<keyword evidence="7" id="KW-1133">Transmembrane helix</keyword>
<evidence type="ECO:0000256" key="2">
    <source>
        <dbReference type="ARBA" id="ARBA00022645"/>
    </source>
</evidence>
<sequence>MHTHVHTQQAYTHMPYDNYLLLLLSNFIDLLYVLNQVAMRMKPLTVIVVVCILVGCNGVLRKKLFDRHGPLGVVGEGDPGDPLYLTPLIKAGKLDEAKAQSKVGPLPNISLTSHAGYLTVNESCDSNMFFWFFPAESGDPTPCTSLVQGGPGGTSMFGLFVENGPFYLDDNLMLNRRAYAWTKSYSVLYIDNPVGTGFSFTGKDECYAANEDDVARDLYSALNQFFQVFHEHQPNDFYATGESYAGKYVPAISLKIHQENQQFPNLKINLKGMIIGDGLCDPETMFPAYAPFMYNIGLLDENQEKYFATWSEIAVGYIRSKNFKAAFTVFDRLLNGDLTGYKAWFYNQTGLDFYYNYLLAEAPKEFDYFNKFLPQVDIRKSIHVGNKTFNDGSKVEMMIMNDVMDTVKPRVTQILDNGYKVLMYSGMLDIIVALPLTEAFLNTVPWQGLDGYKNATRQIWKMEDTDVDVAGYVRIYKNLVQVGVRVVAISSHMTNLPELSD</sequence>
<comment type="similarity">
    <text evidence="1">Belongs to the peptidase S10 family.</text>
</comment>
<keyword evidence="6" id="KW-0325">Glycoprotein</keyword>
<keyword evidence="7" id="KW-0812">Transmembrane</keyword>
<dbReference type="Gene3D" id="3.40.50.1820">
    <property type="entry name" value="alpha/beta hydrolase"/>
    <property type="match status" value="1"/>
</dbReference>
<evidence type="ECO:0000256" key="3">
    <source>
        <dbReference type="ARBA" id="ARBA00022670"/>
    </source>
</evidence>
<dbReference type="AlphaFoldDB" id="A0A7J7JF94"/>
<dbReference type="FunFam" id="3.40.50.1820:FF:000096">
    <property type="entry name" value="Carboxypeptidase vitellogenic-like"/>
    <property type="match status" value="1"/>
</dbReference>
<evidence type="ECO:0000256" key="1">
    <source>
        <dbReference type="ARBA" id="ARBA00009431"/>
    </source>
</evidence>
<evidence type="ECO:0000313" key="8">
    <source>
        <dbReference type="EMBL" id="KAF6024294.1"/>
    </source>
</evidence>
<feature type="transmembrane region" description="Helical" evidence="7">
    <location>
        <begin position="20"/>
        <end position="38"/>
    </location>
</feature>
<protein>
    <submittedName>
        <fullName evidence="8">CPVL</fullName>
    </submittedName>
</protein>
<dbReference type="OrthoDB" id="443318at2759"/>
<organism evidence="8 9">
    <name type="scientific">Bugula neritina</name>
    <name type="common">Brown bryozoan</name>
    <name type="synonym">Sertularia neritina</name>
    <dbReference type="NCBI Taxonomy" id="10212"/>
    <lineage>
        <taxon>Eukaryota</taxon>
        <taxon>Metazoa</taxon>
        <taxon>Spiralia</taxon>
        <taxon>Lophotrochozoa</taxon>
        <taxon>Bryozoa</taxon>
        <taxon>Gymnolaemata</taxon>
        <taxon>Cheilostomatida</taxon>
        <taxon>Flustrina</taxon>
        <taxon>Buguloidea</taxon>
        <taxon>Bugulidae</taxon>
        <taxon>Bugula</taxon>
    </lineage>
</organism>
<evidence type="ECO:0000313" key="9">
    <source>
        <dbReference type="Proteomes" id="UP000593567"/>
    </source>
</evidence>
<keyword evidence="3" id="KW-0645">Protease</keyword>
<dbReference type="GO" id="GO:0006508">
    <property type="term" value="P:proteolysis"/>
    <property type="evidence" value="ECO:0007669"/>
    <property type="project" value="UniProtKB-KW"/>
</dbReference>
<accession>A0A7J7JF94</accession>
<evidence type="ECO:0000256" key="4">
    <source>
        <dbReference type="ARBA" id="ARBA00022729"/>
    </source>
</evidence>
<gene>
    <name evidence="8" type="ORF">EB796_017387</name>
</gene>
<dbReference type="GO" id="GO:0004185">
    <property type="term" value="F:serine-type carboxypeptidase activity"/>
    <property type="evidence" value="ECO:0007669"/>
    <property type="project" value="InterPro"/>
</dbReference>
<dbReference type="PANTHER" id="PTHR11802:SF472">
    <property type="entry name" value="SERINE CARBOXYPEPTIDASE CPVL-RELATED"/>
    <property type="match status" value="1"/>
</dbReference>
<evidence type="ECO:0000256" key="6">
    <source>
        <dbReference type="ARBA" id="ARBA00023180"/>
    </source>
</evidence>
<dbReference type="PRINTS" id="PR00724">
    <property type="entry name" value="CRBOXYPTASEC"/>
</dbReference>
<dbReference type="InterPro" id="IPR029058">
    <property type="entry name" value="AB_hydrolase_fold"/>
</dbReference>
<keyword evidence="5" id="KW-0378">Hydrolase</keyword>
<dbReference type="Proteomes" id="UP000593567">
    <property type="component" value="Unassembled WGS sequence"/>
</dbReference>
<keyword evidence="7" id="KW-0472">Membrane</keyword>
<dbReference type="PANTHER" id="PTHR11802">
    <property type="entry name" value="SERINE PROTEASE FAMILY S10 SERINE CARBOXYPEPTIDASE"/>
    <property type="match status" value="1"/>
</dbReference>
<dbReference type="InterPro" id="IPR001563">
    <property type="entry name" value="Peptidase_S10"/>
</dbReference>
<keyword evidence="4" id="KW-0732">Signal</keyword>
<dbReference type="SUPFAM" id="SSF53474">
    <property type="entry name" value="alpha/beta-Hydrolases"/>
    <property type="match status" value="1"/>
</dbReference>
<dbReference type="EMBL" id="VXIV02002594">
    <property type="protein sequence ID" value="KAF6024294.1"/>
    <property type="molecule type" value="Genomic_DNA"/>
</dbReference>
<proteinExistence type="inferred from homology"/>
<evidence type="ECO:0000256" key="5">
    <source>
        <dbReference type="ARBA" id="ARBA00022801"/>
    </source>
</evidence>
<comment type="caution">
    <text evidence="8">The sequence shown here is derived from an EMBL/GenBank/DDBJ whole genome shotgun (WGS) entry which is preliminary data.</text>
</comment>
<keyword evidence="2" id="KW-0121">Carboxypeptidase</keyword>
<feature type="transmembrane region" description="Helical" evidence="7">
    <location>
        <begin position="44"/>
        <end position="60"/>
    </location>
</feature>
<evidence type="ECO:0000256" key="7">
    <source>
        <dbReference type="SAM" id="Phobius"/>
    </source>
</evidence>
<reference evidence="8" key="1">
    <citation type="submission" date="2020-06" db="EMBL/GenBank/DDBJ databases">
        <title>Draft genome of Bugula neritina, a colonial animal packing powerful symbionts and potential medicines.</title>
        <authorList>
            <person name="Rayko M."/>
        </authorList>
    </citation>
    <scope>NUCLEOTIDE SEQUENCE [LARGE SCALE GENOMIC DNA]</scope>
    <source>
        <strain evidence="8">Kwan_BN1</strain>
    </source>
</reference>
<dbReference type="Pfam" id="PF00450">
    <property type="entry name" value="Peptidase_S10"/>
    <property type="match status" value="1"/>
</dbReference>
<name>A0A7J7JF94_BUGNE</name>
<keyword evidence="9" id="KW-1185">Reference proteome</keyword>